<dbReference type="RefSeq" id="WP_190290282.1">
    <property type="nucleotide sequence ID" value="NZ_JABFCZ010000005.1"/>
</dbReference>
<evidence type="ECO:0000256" key="1">
    <source>
        <dbReference type="ARBA" id="ARBA00008056"/>
    </source>
</evidence>
<dbReference type="SUPFAM" id="SSF51197">
    <property type="entry name" value="Clavaminate synthase-like"/>
    <property type="match status" value="1"/>
</dbReference>
<evidence type="ECO:0000256" key="4">
    <source>
        <dbReference type="ARBA" id="ARBA00023004"/>
    </source>
</evidence>
<dbReference type="InterPro" id="IPR027443">
    <property type="entry name" value="IPNS-like_sf"/>
</dbReference>
<dbReference type="EMBL" id="JABFCZ010000005">
    <property type="protein sequence ID" value="MBD1545601.1"/>
    <property type="molecule type" value="Genomic_DNA"/>
</dbReference>
<dbReference type="InterPro" id="IPR005123">
    <property type="entry name" value="Oxoglu/Fe-dep_dioxygenase_dom"/>
</dbReference>
<keyword evidence="3 5" id="KW-0560">Oxidoreductase</keyword>
<evidence type="ECO:0000256" key="3">
    <source>
        <dbReference type="ARBA" id="ARBA00023002"/>
    </source>
</evidence>
<dbReference type="PANTHER" id="PTHR10209">
    <property type="entry name" value="OXIDOREDUCTASE, 2OG-FE II OXYGENASE FAMILY PROTEIN"/>
    <property type="match status" value="1"/>
</dbReference>
<evidence type="ECO:0000313" key="8">
    <source>
        <dbReference type="Proteomes" id="UP000598467"/>
    </source>
</evidence>
<accession>A0A926S4N6</accession>
<dbReference type="InterPro" id="IPR044861">
    <property type="entry name" value="IPNS-like_FE2OG_OXY"/>
</dbReference>
<comment type="similarity">
    <text evidence="1 5">Belongs to the iron/ascorbate-dependent oxidoreductase family.</text>
</comment>
<reference evidence="7" key="1">
    <citation type="submission" date="2020-05" db="EMBL/GenBank/DDBJ databases">
        <title>Identification of trans-AT polyketide cluster in two marine bacteria, producers of a novel glutaramide-containing polyketide sesbanimide D and analogs.</title>
        <authorList>
            <person name="Kacar D."/>
            <person name="Rodriguez P."/>
            <person name="Canedo L."/>
            <person name="Gonzalez E."/>
            <person name="Galan B."/>
            <person name="De La Calle F."/>
            <person name="Garcia J.L."/>
        </authorList>
    </citation>
    <scope>NUCLEOTIDE SEQUENCE</scope>
    <source>
        <strain evidence="7">PHM038</strain>
    </source>
</reference>
<dbReference type="Pfam" id="PF14226">
    <property type="entry name" value="DIOX_N"/>
    <property type="match status" value="1"/>
</dbReference>
<comment type="caution">
    <text evidence="7">The sequence shown here is derived from an EMBL/GenBank/DDBJ whole genome shotgun (WGS) entry which is preliminary data.</text>
</comment>
<proteinExistence type="inferred from homology"/>
<keyword evidence="2 5" id="KW-0479">Metal-binding</keyword>
<evidence type="ECO:0000313" key="7">
    <source>
        <dbReference type="EMBL" id="MBD1545601.1"/>
    </source>
</evidence>
<protein>
    <submittedName>
        <fullName evidence="7">Isopenicillin N synthase family oxygenase</fullName>
    </submittedName>
</protein>
<dbReference type="Proteomes" id="UP000598467">
    <property type="component" value="Unassembled WGS sequence"/>
</dbReference>
<dbReference type="GO" id="GO:0016491">
    <property type="term" value="F:oxidoreductase activity"/>
    <property type="evidence" value="ECO:0007669"/>
    <property type="project" value="UniProtKB-KW"/>
</dbReference>
<name>A0A926S4N6_9HYPH</name>
<dbReference type="PANTHER" id="PTHR10209:SF881">
    <property type="entry name" value="FI07970P-RELATED"/>
    <property type="match status" value="1"/>
</dbReference>
<organism evidence="7 8">
    <name type="scientific">Roseibium aggregatum</name>
    <dbReference type="NCBI Taxonomy" id="187304"/>
    <lineage>
        <taxon>Bacteria</taxon>
        <taxon>Pseudomonadati</taxon>
        <taxon>Pseudomonadota</taxon>
        <taxon>Alphaproteobacteria</taxon>
        <taxon>Hyphomicrobiales</taxon>
        <taxon>Stappiaceae</taxon>
        <taxon>Roseibium</taxon>
    </lineage>
</organism>
<dbReference type="AlphaFoldDB" id="A0A926S4N6"/>
<dbReference type="PRINTS" id="PR00682">
    <property type="entry name" value="IPNSYNTHASE"/>
</dbReference>
<evidence type="ECO:0000256" key="2">
    <source>
        <dbReference type="ARBA" id="ARBA00022723"/>
    </source>
</evidence>
<dbReference type="GO" id="GO:0046872">
    <property type="term" value="F:metal ion binding"/>
    <property type="evidence" value="ECO:0007669"/>
    <property type="project" value="UniProtKB-KW"/>
</dbReference>
<dbReference type="InterPro" id="IPR026992">
    <property type="entry name" value="DIOX_N"/>
</dbReference>
<gene>
    <name evidence="7" type="ORF">HK439_04965</name>
</gene>
<dbReference type="Gene3D" id="2.60.120.330">
    <property type="entry name" value="B-lactam Antibiotic, Isopenicillin N Synthase, Chain"/>
    <property type="match status" value="1"/>
</dbReference>
<evidence type="ECO:0000256" key="5">
    <source>
        <dbReference type="RuleBase" id="RU003682"/>
    </source>
</evidence>
<sequence>MSNKLTAFTELPAVDVSGLYDSDPDARQAVARELYQAASEVGFLYVTGHPVNRNLRERLITQTKRFFDLPLEEKMKIYIGKSSSHRGYVPEGEEVMVGGKRDRKEALDLGFELADDHPLVTAGTPMVGPNQWPDLPGFREDVYAYYEAIFDLGKHLIRGFALALGLEETFFDGLITAPPSQLRLIHYPYDAGATDVQGIGAHTDYEFFTLLLPTAPGLEVMNGAGEWIDVPLLPDAYVVNIGDMLEILSNGAFVATSHWVRKVKEERYSFPLFFSCDYHTRIAPLPELVAPGGTSKYAPLIAGDHLYAQTAQSFTYMIEKLARNEIALPDNAKGLSSFGQFARHPDKQDA</sequence>
<feature type="domain" description="Fe2OG dioxygenase" evidence="6">
    <location>
        <begin position="178"/>
        <end position="276"/>
    </location>
</feature>
<evidence type="ECO:0000259" key="6">
    <source>
        <dbReference type="PROSITE" id="PS51471"/>
    </source>
</evidence>
<dbReference type="PROSITE" id="PS51471">
    <property type="entry name" value="FE2OG_OXY"/>
    <property type="match status" value="1"/>
</dbReference>
<dbReference type="Pfam" id="PF03171">
    <property type="entry name" value="2OG-FeII_Oxy"/>
    <property type="match status" value="1"/>
</dbReference>
<keyword evidence="4 5" id="KW-0408">Iron</keyword>